<feature type="chain" id="PRO_5002147754" evidence="2">
    <location>
        <begin position="25"/>
        <end position="448"/>
    </location>
</feature>
<dbReference type="PATRIC" id="fig|226910.6.peg.5286"/>
<dbReference type="PROSITE" id="PS50005">
    <property type="entry name" value="TPR"/>
    <property type="match status" value="1"/>
</dbReference>
<dbReference type="Gene3D" id="1.25.40.10">
    <property type="entry name" value="Tetratricopeptide repeat domain"/>
    <property type="match status" value="1"/>
</dbReference>
<keyword evidence="3" id="KW-0449">Lipoprotein</keyword>
<dbReference type="AlphaFoldDB" id="A0A0C2E5A6"/>
<dbReference type="STRING" id="226910.UCMB321_5297"/>
<sequence length="448" mass="49743">MPSRRLLMLLSCALLLSACGLLHNYDRELQATNEQLISGNVDGALQLLEQHNPWEDKDLLYYLEKGELLRVKGDLSRSQDTWRAADQQVSRYEEGTQVVATLKDLGLDQILGIGLIGDKLHRYEGYDYEKVMLTTQMALNQLARNDFDGARVDIKKSHEREALIATRRDKQYLAVEDAAKAKGIKLHYKDLQGYPVTTLDSPQVIALKNGYQSAFSHYLAGFVYEALGERDLAAPGYRQAIELRPNTPLLEKALSNLGKPADTSPDSDVLIIVQTGLAPALISLRVPIQVKTEDGQVITVNQPFPVLVADKSTTPLKQIGVDGKQQSLTLLNSTTDMSLRTLHDDMPAIINFALSSVRFNAELQAQENKRKPAKASSVYQGFIGDSDTRTWRTLPDNTLVARLRLKPGAHKLLLSNLRGAVPVSVNVEHPFQVISLRVIGNRMFLLPG</sequence>
<keyword evidence="2" id="KW-0732">Signal</keyword>
<keyword evidence="1" id="KW-0802">TPR repeat</keyword>
<dbReference type="InterPro" id="IPR019734">
    <property type="entry name" value="TPR_rpt"/>
</dbReference>
<feature type="repeat" description="TPR" evidence="1">
    <location>
        <begin position="214"/>
        <end position="247"/>
    </location>
</feature>
<reference evidence="3 4" key="1">
    <citation type="submission" date="2015-01" db="EMBL/GenBank/DDBJ databases">
        <title>Complete genome of Pseudomonas batumici UCM B-321 producer of the batumin antibiotic with strong antistaphilococcal and potential anticancer activity.</title>
        <authorList>
            <person name="Klochko V.V."/>
            <person name="Zelena L.B."/>
            <person name="Elena K.A."/>
            <person name="Reva O.N."/>
        </authorList>
    </citation>
    <scope>NUCLEOTIDE SEQUENCE [LARGE SCALE GENOMIC DNA]</scope>
    <source>
        <strain evidence="3 4">UCM B-321</strain>
    </source>
</reference>
<proteinExistence type="predicted"/>
<dbReference type="Proteomes" id="UP000031535">
    <property type="component" value="Unassembled WGS sequence"/>
</dbReference>
<evidence type="ECO:0000256" key="1">
    <source>
        <dbReference type="PROSITE-ProRule" id="PRU00339"/>
    </source>
</evidence>
<dbReference type="OrthoDB" id="9769023at2"/>
<dbReference type="InterPro" id="IPR011990">
    <property type="entry name" value="TPR-like_helical_dom_sf"/>
</dbReference>
<dbReference type="SUPFAM" id="SSF48452">
    <property type="entry name" value="TPR-like"/>
    <property type="match status" value="1"/>
</dbReference>
<keyword evidence="4" id="KW-1185">Reference proteome</keyword>
<feature type="signal peptide" evidence="2">
    <location>
        <begin position="1"/>
        <end position="24"/>
    </location>
</feature>
<gene>
    <name evidence="3" type="ORF">UCMB321_5297</name>
</gene>
<comment type="caution">
    <text evidence="3">The sequence shown here is derived from an EMBL/GenBank/DDBJ whole genome shotgun (WGS) entry which is preliminary data.</text>
</comment>
<dbReference type="PROSITE" id="PS51257">
    <property type="entry name" value="PROKAR_LIPOPROTEIN"/>
    <property type="match status" value="1"/>
</dbReference>
<dbReference type="RefSeq" id="WP_040071636.1">
    <property type="nucleotide sequence ID" value="NZ_JXDG01000068.1"/>
</dbReference>
<accession>A0A0C2E5A6</accession>
<evidence type="ECO:0000256" key="2">
    <source>
        <dbReference type="SAM" id="SignalP"/>
    </source>
</evidence>
<organism evidence="3 4">
    <name type="scientific">Pseudomonas batumici</name>
    <dbReference type="NCBI Taxonomy" id="226910"/>
    <lineage>
        <taxon>Bacteria</taxon>
        <taxon>Pseudomonadati</taxon>
        <taxon>Pseudomonadota</taxon>
        <taxon>Gammaproteobacteria</taxon>
        <taxon>Pseudomonadales</taxon>
        <taxon>Pseudomonadaceae</taxon>
        <taxon>Pseudomonas</taxon>
    </lineage>
</organism>
<protein>
    <submittedName>
        <fullName evidence="3">Putative lipoprotein</fullName>
    </submittedName>
</protein>
<dbReference type="EMBL" id="JXDG01000068">
    <property type="protein sequence ID" value="KIH80999.1"/>
    <property type="molecule type" value="Genomic_DNA"/>
</dbReference>
<evidence type="ECO:0000313" key="4">
    <source>
        <dbReference type="Proteomes" id="UP000031535"/>
    </source>
</evidence>
<evidence type="ECO:0000313" key="3">
    <source>
        <dbReference type="EMBL" id="KIH80999.1"/>
    </source>
</evidence>
<name>A0A0C2E5A6_9PSED</name>